<keyword evidence="4 9" id="KW-0808">Transferase</keyword>
<dbReference type="InterPro" id="IPR003010">
    <property type="entry name" value="C-N_Hydrolase"/>
</dbReference>
<feature type="transmembrane region" description="Helical" evidence="9">
    <location>
        <begin position="176"/>
        <end position="200"/>
    </location>
</feature>
<comment type="pathway">
    <text evidence="9">Protein modification; lipoprotein biosynthesis (N-acyl transfer).</text>
</comment>
<evidence type="ECO:0000256" key="4">
    <source>
        <dbReference type="ARBA" id="ARBA00022679"/>
    </source>
</evidence>
<dbReference type="HAMAP" id="MF_01148">
    <property type="entry name" value="Lnt"/>
    <property type="match status" value="1"/>
</dbReference>
<dbReference type="GO" id="GO:0005886">
    <property type="term" value="C:plasma membrane"/>
    <property type="evidence" value="ECO:0007669"/>
    <property type="project" value="UniProtKB-SubCell"/>
</dbReference>
<evidence type="ECO:0000256" key="9">
    <source>
        <dbReference type="HAMAP-Rule" id="MF_01148"/>
    </source>
</evidence>
<protein>
    <recommendedName>
        <fullName evidence="9">Apolipoprotein N-acyltransferase</fullName>
        <shortName evidence="9">ALP N-acyltransferase</shortName>
        <ecNumber evidence="9">2.3.1.269</ecNumber>
    </recommendedName>
</protein>
<evidence type="ECO:0000313" key="11">
    <source>
        <dbReference type="EMBL" id="HFH30476.1"/>
    </source>
</evidence>
<dbReference type="UniPathway" id="UPA00666"/>
<keyword evidence="8 9" id="KW-0012">Acyltransferase</keyword>
<dbReference type="AlphaFoldDB" id="A0A7C3EBH3"/>
<evidence type="ECO:0000256" key="1">
    <source>
        <dbReference type="ARBA" id="ARBA00004651"/>
    </source>
</evidence>
<feature type="transmembrane region" description="Helical" evidence="9">
    <location>
        <begin position="134"/>
        <end position="156"/>
    </location>
</feature>
<gene>
    <name evidence="9 11" type="primary">lnt</name>
    <name evidence="11" type="ORF">ENS59_13375</name>
</gene>
<accession>A0A7C3EBH3</accession>
<evidence type="ECO:0000256" key="2">
    <source>
        <dbReference type="ARBA" id="ARBA00010065"/>
    </source>
</evidence>
<organism evidence="11">
    <name type="scientific">Gracilinema caldarium</name>
    <dbReference type="NCBI Taxonomy" id="215591"/>
    <lineage>
        <taxon>Bacteria</taxon>
        <taxon>Pseudomonadati</taxon>
        <taxon>Spirochaetota</taxon>
        <taxon>Spirochaetia</taxon>
        <taxon>Spirochaetales</taxon>
        <taxon>Breznakiellaceae</taxon>
        <taxon>Gracilinema</taxon>
    </lineage>
</organism>
<comment type="subcellular location">
    <subcellularLocation>
        <location evidence="1 9">Cell membrane</location>
        <topology evidence="1 9">Multi-pass membrane protein</topology>
    </subcellularLocation>
</comment>
<dbReference type="InterPro" id="IPR045378">
    <property type="entry name" value="LNT_N"/>
</dbReference>
<evidence type="ECO:0000256" key="7">
    <source>
        <dbReference type="ARBA" id="ARBA00023136"/>
    </source>
</evidence>
<evidence type="ECO:0000256" key="3">
    <source>
        <dbReference type="ARBA" id="ARBA00022475"/>
    </source>
</evidence>
<feature type="transmembrane region" description="Helical" evidence="9">
    <location>
        <begin position="75"/>
        <end position="98"/>
    </location>
</feature>
<dbReference type="PANTHER" id="PTHR38686">
    <property type="entry name" value="APOLIPOPROTEIN N-ACYLTRANSFERASE"/>
    <property type="match status" value="1"/>
</dbReference>
<keyword evidence="6 9" id="KW-1133">Transmembrane helix</keyword>
<sequence>MNVLATILSALLLALAVPNELAPYGNALVAFVCLTPYFIALRRSPSYRGAALLGFIFGTLSHAVSSYWLYYFKNYAIWTIGSTSIAYGLLHMLVAGFLRWASVTPFEAIFWKAQKNKLHWGTMARSRLSLLRPFVLAMGWTAWEWGKSIGFLGYPWGLVAYGLNNYPRMIQIVDGLGVYGLTFFLALASALLAEVVLLVAKTKEAIRQNLTEWGRAVLVWIFIFIWFAGYGIFRLANPTPTVDRLPLLLIQHNADSWMGGELTALETAVRLSREGMTNYEKETDLKKPALIVWSETVLRRPFADYLGYYKRNPKADPLVPFLAEQDVPILTGAPVVLNWETYDATNSVIYIKPDSSILYSYAKRHPVPFAEAIPFWEYKWMRDFMAKVVGVDGTWTMGTEAVVMAVQTPEGRNIRFGTPICFEDAFADVCRDFFKNGADLLINLTNDSWSQTVSSETQHLVAARFRTIENRRVLVRSTNGGITAVIDAEGRIIQSLPPFTQQYLATIVPVQKSPAVTTYYLLGDWFAALVSLIFFSLIFINYFRRTA</sequence>
<evidence type="ECO:0000259" key="10">
    <source>
        <dbReference type="PROSITE" id="PS50263"/>
    </source>
</evidence>
<dbReference type="CDD" id="cd07571">
    <property type="entry name" value="ALP_N-acyl_transferase"/>
    <property type="match status" value="1"/>
</dbReference>
<keyword evidence="11" id="KW-0449">Lipoprotein</keyword>
<dbReference type="GO" id="GO:0042158">
    <property type="term" value="P:lipoprotein biosynthetic process"/>
    <property type="evidence" value="ECO:0007669"/>
    <property type="project" value="UniProtKB-UniRule"/>
</dbReference>
<comment type="caution">
    <text evidence="11">The sequence shown here is derived from an EMBL/GenBank/DDBJ whole genome shotgun (WGS) entry which is preliminary data.</text>
</comment>
<dbReference type="PROSITE" id="PS50263">
    <property type="entry name" value="CN_HYDROLASE"/>
    <property type="match status" value="1"/>
</dbReference>
<evidence type="ECO:0000256" key="8">
    <source>
        <dbReference type="ARBA" id="ARBA00023315"/>
    </source>
</evidence>
<dbReference type="EC" id="2.3.1.269" evidence="9"/>
<dbReference type="GO" id="GO:0016410">
    <property type="term" value="F:N-acyltransferase activity"/>
    <property type="evidence" value="ECO:0007669"/>
    <property type="project" value="UniProtKB-UniRule"/>
</dbReference>
<feature type="transmembrane region" description="Helical" evidence="9">
    <location>
        <begin position="26"/>
        <end position="42"/>
    </location>
</feature>
<reference evidence="11" key="1">
    <citation type="journal article" date="2020" name="mSystems">
        <title>Genome- and Community-Level Interaction Insights into Carbon Utilization and Element Cycling Functions of Hydrothermarchaeota in Hydrothermal Sediment.</title>
        <authorList>
            <person name="Zhou Z."/>
            <person name="Liu Y."/>
            <person name="Xu W."/>
            <person name="Pan J."/>
            <person name="Luo Z.H."/>
            <person name="Li M."/>
        </authorList>
    </citation>
    <scope>NUCLEOTIDE SEQUENCE [LARGE SCALE GENOMIC DNA]</scope>
    <source>
        <strain evidence="11">SpSt-503</strain>
    </source>
</reference>
<name>A0A7C3EBH3_9SPIR</name>
<dbReference type="Gene3D" id="3.60.110.10">
    <property type="entry name" value="Carbon-nitrogen hydrolase"/>
    <property type="match status" value="1"/>
</dbReference>
<dbReference type="Pfam" id="PF00795">
    <property type="entry name" value="CN_hydrolase"/>
    <property type="match status" value="1"/>
</dbReference>
<comment type="catalytic activity">
    <reaction evidence="9">
        <text>N-terminal S-1,2-diacyl-sn-glyceryl-L-cysteinyl-[lipoprotein] + a glycerophospholipid = N-acyl-S-1,2-diacyl-sn-glyceryl-L-cysteinyl-[lipoprotein] + a 2-acyl-sn-glycero-3-phospholipid + H(+)</text>
        <dbReference type="Rhea" id="RHEA:48228"/>
        <dbReference type="Rhea" id="RHEA-COMP:14681"/>
        <dbReference type="Rhea" id="RHEA-COMP:14684"/>
        <dbReference type="ChEBI" id="CHEBI:15378"/>
        <dbReference type="ChEBI" id="CHEBI:136912"/>
        <dbReference type="ChEBI" id="CHEBI:140656"/>
        <dbReference type="ChEBI" id="CHEBI:140657"/>
        <dbReference type="ChEBI" id="CHEBI:140660"/>
        <dbReference type="EC" id="2.3.1.269"/>
    </reaction>
</comment>
<dbReference type="NCBIfam" id="TIGR00546">
    <property type="entry name" value="lnt"/>
    <property type="match status" value="1"/>
</dbReference>
<keyword evidence="3 9" id="KW-1003">Cell membrane</keyword>
<comment type="similarity">
    <text evidence="2 9">Belongs to the CN hydrolase family. Apolipoprotein N-acyltransferase subfamily.</text>
</comment>
<keyword evidence="5 9" id="KW-0812">Transmembrane</keyword>
<dbReference type="PANTHER" id="PTHR38686:SF1">
    <property type="entry name" value="APOLIPOPROTEIN N-ACYLTRANSFERASE"/>
    <property type="match status" value="1"/>
</dbReference>
<comment type="function">
    <text evidence="9">Catalyzes the phospholipid dependent N-acylation of the N-terminal cysteine of apolipoprotein, the last step in lipoprotein maturation.</text>
</comment>
<evidence type="ECO:0000256" key="5">
    <source>
        <dbReference type="ARBA" id="ARBA00022692"/>
    </source>
</evidence>
<dbReference type="Pfam" id="PF20154">
    <property type="entry name" value="LNT_N"/>
    <property type="match status" value="1"/>
</dbReference>
<dbReference type="EMBL" id="DSVL01000411">
    <property type="protein sequence ID" value="HFH30476.1"/>
    <property type="molecule type" value="Genomic_DNA"/>
</dbReference>
<keyword evidence="7 9" id="KW-0472">Membrane</keyword>
<proteinExistence type="inferred from homology"/>
<evidence type="ECO:0000256" key="6">
    <source>
        <dbReference type="ARBA" id="ARBA00022989"/>
    </source>
</evidence>
<feature type="transmembrane region" description="Helical" evidence="9">
    <location>
        <begin position="49"/>
        <end position="69"/>
    </location>
</feature>
<feature type="transmembrane region" description="Helical" evidence="9">
    <location>
        <begin position="519"/>
        <end position="543"/>
    </location>
</feature>
<dbReference type="SUPFAM" id="SSF56317">
    <property type="entry name" value="Carbon-nitrogen hydrolase"/>
    <property type="match status" value="1"/>
</dbReference>
<feature type="domain" description="CN hydrolase" evidence="10">
    <location>
        <begin position="245"/>
        <end position="510"/>
    </location>
</feature>
<feature type="transmembrane region" description="Helical" evidence="9">
    <location>
        <begin position="212"/>
        <end position="233"/>
    </location>
</feature>
<dbReference type="InterPro" id="IPR004563">
    <property type="entry name" value="Apolipo_AcylTrfase"/>
</dbReference>
<dbReference type="InterPro" id="IPR036526">
    <property type="entry name" value="C-N_Hydrolase_sf"/>
</dbReference>